<accession>A0A4V3FRC0</accession>
<sequence length="138" mass="15185">MPSEDGDLVSKLSARLSEEIQNLPMDGKEHQLTIKIKGNRGQINLGHHTLKHPPPQPSERQQCLHCDHNPHDDIAAHKNALTQQHNNHRLILKTCVACIGIAALSYSIKDHLPEALKTYALIATGVFAGLAFMLVASH</sequence>
<evidence type="ECO:0000256" key="1">
    <source>
        <dbReference type="SAM" id="Phobius"/>
    </source>
</evidence>
<feature type="transmembrane region" description="Helical" evidence="1">
    <location>
        <begin position="120"/>
        <end position="137"/>
    </location>
</feature>
<protein>
    <submittedName>
        <fullName evidence="2">Uncharacterized protein</fullName>
    </submittedName>
</protein>
<evidence type="ECO:0000313" key="2">
    <source>
        <dbReference type="EMBL" id="TDV42921.1"/>
    </source>
</evidence>
<proteinExistence type="predicted"/>
<name>A0A4V3FRC0_9PSED</name>
<comment type="caution">
    <text evidence="2">The sequence shown here is derived from an EMBL/GenBank/DDBJ whole genome shotgun (WGS) entry which is preliminary data.</text>
</comment>
<gene>
    <name evidence="2" type="ORF">EDF87_11347</name>
</gene>
<dbReference type="Proteomes" id="UP000295804">
    <property type="component" value="Unassembled WGS sequence"/>
</dbReference>
<keyword evidence="1" id="KW-0472">Membrane</keyword>
<dbReference type="EMBL" id="SOCQ01000013">
    <property type="protein sequence ID" value="TDV42921.1"/>
    <property type="molecule type" value="Genomic_DNA"/>
</dbReference>
<reference evidence="2 3" key="1">
    <citation type="submission" date="2019-03" db="EMBL/GenBank/DDBJ databases">
        <title>Genomic analyses of the natural microbiome of Caenorhabditis elegans.</title>
        <authorList>
            <person name="Samuel B."/>
        </authorList>
    </citation>
    <scope>NUCLEOTIDE SEQUENCE [LARGE SCALE GENOMIC DNA]</scope>
    <source>
        <strain evidence="2 3">BIGb0525</strain>
    </source>
</reference>
<dbReference type="RefSeq" id="WP_134176978.1">
    <property type="nucleotide sequence ID" value="NZ_SOCQ01000013.1"/>
</dbReference>
<evidence type="ECO:0000313" key="3">
    <source>
        <dbReference type="Proteomes" id="UP000295804"/>
    </source>
</evidence>
<organism evidence="2 3">
    <name type="scientific">Pseudomonas helmanticensis</name>
    <dbReference type="NCBI Taxonomy" id="1471381"/>
    <lineage>
        <taxon>Bacteria</taxon>
        <taxon>Pseudomonadati</taxon>
        <taxon>Pseudomonadota</taxon>
        <taxon>Gammaproteobacteria</taxon>
        <taxon>Pseudomonadales</taxon>
        <taxon>Pseudomonadaceae</taxon>
        <taxon>Pseudomonas</taxon>
    </lineage>
</organism>
<keyword evidence="1" id="KW-0812">Transmembrane</keyword>
<feature type="transmembrane region" description="Helical" evidence="1">
    <location>
        <begin position="90"/>
        <end position="108"/>
    </location>
</feature>
<dbReference type="AlphaFoldDB" id="A0A4V3FRC0"/>
<keyword evidence="1" id="KW-1133">Transmembrane helix</keyword>